<accession>A0A2R4WGG9</accession>
<proteinExistence type="predicted"/>
<dbReference type="Proteomes" id="UP000244755">
    <property type="component" value="Chromosome 1"/>
</dbReference>
<keyword evidence="2" id="KW-1185">Reference proteome</keyword>
<protein>
    <submittedName>
        <fullName evidence="1">Uncharacterized protein</fullName>
    </submittedName>
</protein>
<gene>
    <name evidence="1" type="ORF">DA075_06620</name>
</gene>
<sequence>MQRDHFNAIIADIEKGREGDAYGLRISMRNGEVYDGGWRFLAEAPDVLVIDNRGGHPTYIALPAVATVGEALL</sequence>
<evidence type="ECO:0000313" key="2">
    <source>
        <dbReference type="Proteomes" id="UP000244755"/>
    </source>
</evidence>
<organism evidence="1 2">
    <name type="scientific">Methylobacterium currus</name>
    <dbReference type="NCBI Taxonomy" id="2051553"/>
    <lineage>
        <taxon>Bacteria</taxon>
        <taxon>Pseudomonadati</taxon>
        <taxon>Pseudomonadota</taxon>
        <taxon>Alphaproteobacteria</taxon>
        <taxon>Hyphomicrobiales</taxon>
        <taxon>Methylobacteriaceae</taxon>
        <taxon>Methylobacterium</taxon>
    </lineage>
</organism>
<dbReference type="EMBL" id="CP028843">
    <property type="protein sequence ID" value="AWB20637.1"/>
    <property type="molecule type" value="Genomic_DNA"/>
</dbReference>
<reference evidence="1 2" key="1">
    <citation type="submission" date="2018-04" db="EMBL/GenBank/DDBJ databases">
        <title>Methylobacterium sp. PR1016A genome.</title>
        <authorList>
            <person name="Park W."/>
        </authorList>
    </citation>
    <scope>NUCLEOTIDE SEQUENCE [LARGE SCALE GENOMIC DNA]</scope>
    <source>
        <strain evidence="1 2">PR1016A</strain>
    </source>
</reference>
<evidence type="ECO:0000313" key="1">
    <source>
        <dbReference type="EMBL" id="AWB20637.1"/>
    </source>
</evidence>
<dbReference type="AlphaFoldDB" id="A0A2R4WGG9"/>
<dbReference type="RefSeq" id="WP_099952536.1">
    <property type="nucleotide sequence ID" value="NZ_CP028843.1"/>
</dbReference>
<dbReference type="KEGG" id="mee:DA075_06620"/>
<name>A0A2R4WGG9_9HYPH</name>